<comment type="similarity">
    <text evidence="2 4">Belongs to the RPF2 family.</text>
</comment>
<evidence type="ECO:0000256" key="5">
    <source>
        <dbReference type="SAM" id="MobiDB-lite"/>
    </source>
</evidence>
<evidence type="ECO:0000256" key="3">
    <source>
        <dbReference type="ARBA" id="ARBA00023242"/>
    </source>
</evidence>
<dbReference type="PANTHER" id="PTHR12728">
    <property type="entry name" value="BRIX DOMAIN CONTAINING PROTEIN"/>
    <property type="match status" value="1"/>
</dbReference>
<evidence type="ECO:0000313" key="8">
    <source>
        <dbReference type="Proteomes" id="UP001516023"/>
    </source>
</evidence>
<dbReference type="GO" id="GO:0005730">
    <property type="term" value="C:nucleolus"/>
    <property type="evidence" value="ECO:0007669"/>
    <property type="project" value="UniProtKB-SubCell"/>
</dbReference>
<feature type="compositionally biased region" description="Polar residues" evidence="5">
    <location>
        <begin position="338"/>
        <end position="354"/>
    </location>
</feature>
<dbReference type="GO" id="GO:0019843">
    <property type="term" value="F:rRNA binding"/>
    <property type="evidence" value="ECO:0007669"/>
    <property type="project" value="UniProtKB-UniRule"/>
</dbReference>
<accession>A0ABD3QXZ2</accession>
<evidence type="ECO:0000256" key="4">
    <source>
        <dbReference type="RuleBase" id="RU367086"/>
    </source>
</evidence>
<feature type="domain" description="Brix" evidence="6">
    <location>
        <begin position="42"/>
        <end position="259"/>
    </location>
</feature>
<keyword evidence="8" id="KW-1185">Reference proteome</keyword>
<dbReference type="EMBL" id="JABMIG020000016">
    <property type="protein sequence ID" value="KAL3802980.1"/>
    <property type="molecule type" value="Genomic_DNA"/>
</dbReference>
<name>A0ABD3QXZ2_9STRA</name>
<comment type="caution">
    <text evidence="7">The sequence shown here is derived from an EMBL/GenBank/DDBJ whole genome shotgun (WGS) entry which is preliminary data.</text>
</comment>
<gene>
    <name evidence="7" type="ORF">HJC23_011603</name>
</gene>
<dbReference type="Pfam" id="PF04427">
    <property type="entry name" value="Brix"/>
    <property type="match status" value="1"/>
</dbReference>
<keyword evidence="3 4" id="KW-0539">Nucleus</keyword>
<dbReference type="AlphaFoldDB" id="A0ABD3QXZ2"/>
<dbReference type="InterPro" id="IPR007109">
    <property type="entry name" value="Brix"/>
</dbReference>
<feature type="region of interest" description="Disordered" evidence="5">
    <location>
        <begin position="315"/>
        <end position="354"/>
    </location>
</feature>
<dbReference type="Proteomes" id="UP001516023">
    <property type="component" value="Unassembled WGS sequence"/>
</dbReference>
<feature type="compositionally biased region" description="Basic and acidic residues" evidence="5">
    <location>
        <begin position="315"/>
        <end position="332"/>
    </location>
</feature>
<organism evidence="7 8">
    <name type="scientific">Cyclotella cryptica</name>
    <dbReference type="NCBI Taxonomy" id="29204"/>
    <lineage>
        <taxon>Eukaryota</taxon>
        <taxon>Sar</taxon>
        <taxon>Stramenopiles</taxon>
        <taxon>Ochrophyta</taxon>
        <taxon>Bacillariophyta</taxon>
        <taxon>Coscinodiscophyceae</taxon>
        <taxon>Thalassiosirophycidae</taxon>
        <taxon>Stephanodiscales</taxon>
        <taxon>Stephanodiscaceae</taxon>
        <taxon>Cyclotella</taxon>
    </lineage>
</organism>
<evidence type="ECO:0000313" key="7">
    <source>
        <dbReference type="EMBL" id="KAL3802980.1"/>
    </source>
</evidence>
<evidence type="ECO:0000256" key="1">
    <source>
        <dbReference type="ARBA" id="ARBA00004604"/>
    </source>
</evidence>
<evidence type="ECO:0000256" key="2">
    <source>
        <dbReference type="ARBA" id="ARBA00010782"/>
    </source>
</evidence>
<proteinExistence type="inferred from homology"/>
<comment type="subcellular location">
    <subcellularLocation>
        <location evidence="1 4">Nucleus</location>
        <location evidence="1 4">Nucleolus</location>
    </subcellularLocation>
</comment>
<dbReference type="PANTHER" id="PTHR12728:SF0">
    <property type="entry name" value="RIBOSOME PRODUCTION FACTOR 2 HOMOLOG"/>
    <property type="match status" value="1"/>
</dbReference>
<dbReference type="PROSITE" id="PS50833">
    <property type="entry name" value="BRIX"/>
    <property type="match status" value="1"/>
</dbReference>
<protein>
    <recommendedName>
        <fullName evidence="4">Ribosome production factor 2 homolog</fullName>
    </recommendedName>
    <alternativeName>
        <fullName evidence="4">Ribosome biogenesis protein RPF2 homolog</fullName>
    </alternativeName>
</protein>
<dbReference type="SMART" id="SM00879">
    <property type="entry name" value="Brix"/>
    <property type="match status" value="1"/>
</dbReference>
<evidence type="ECO:0000259" key="6">
    <source>
        <dbReference type="PROSITE" id="PS50833"/>
    </source>
</evidence>
<dbReference type="InterPro" id="IPR039770">
    <property type="entry name" value="Rpf2"/>
</dbReference>
<reference evidence="7 8" key="1">
    <citation type="journal article" date="2020" name="G3 (Bethesda)">
        <title>Improved Reference Genome for Cyclotella cryptica CCMP332, a Model for Cell Wall Morphogenesis, Salinity Adaptation, and Lipid Production in Diatoms (Bacillariophyta).</title>
        <authorList>
            <person name="Roberts W.R."/>
            <person name="Downey K.M."/>
            <person name="Ruck E.C."/>
            <person name="Traller J.C."/>
            <person name="Alverson A.J."/>
        </authorList>
    </citation>
    <scope>NUCLEOTIDE SEQUENCE [LARGE SCALE GENOMIC DNA]</scope>
    <source>
        <strain evidence="7 8">CCMP332</strain>
    </source>
</reference>
<sequence length="354" mass="39551">MAPTPHQSKTAKAKLIAGGKQPKARVARYLKTTEPQLVEGAKASLLLKGIRCSDSMATVLKDLRSVQSPHAKLLTKSNMIVPFDDAGTQSLEFLTTKNDASLFAMASHNKKRPNNLVLGRTFDRRVLDMAEIGILQYRSVNDFPGLPKKRLGSKPLIQFVGDLWQSDHNLRRLQNLLVDFYRGDPVDSLVLSGLDHVMVFTAAESSFNGQSSEPIIHQRTYYMKLKKDPKGGKAPVPYLTPSGPDMDFKLRRTQFASPDMWKLATKQPMSTKGKKKKNQTTNLFGETIGRLHLERQNIDNRTGKKSKALRLAERLEKDKEGAAIESELGREGEEMDSEFQQTYGFSRGDTSSLS</sequence>